<evidence type="ECO:0000313" key="1">
    <source>
        <dbReference type="EMBL" id="AEM40928.1"/>
    </source>
</evidence>
<dbReference type="KEGG" id="kvl:KVU_1089"/>
<organism evidence="1 2">
    <name type="scientific">Ketogulonicigenium vulgare (strain WSH-001)</name>
    <dbReference type="NCBI Taxonomy" id="759362"/>
    <lineage>
        <taxon>Bacteria</taxon>
        <taxon>Pseudomonadati</taxon>
        <taxon>Pseudomonadota</taxon>
        <taxon>Alphaproteobacteria</taxon>
        <taxon>Rhodobacterales</taxon>
        <taxon>Roseobacteraceae</taxon>
        <taxon>Ketogulonicigenium</taxon>
    </lineage>
</organism>
<dbReference type="Proteomes" id="UP000000692">
    <property type="component" value="Chromosome"/>
</dbReference>
<protein>
    <submittedName>
        <fullName evidence="1">Uncharacterized protein</fullName>
    </submittedName>
</protein>
<gene>
    <name evidence="1" type="ordered locus">KVU_1089</name>
</gene>
<dbReference type="AlphaFoldDB" id="F9Y6I2"/>
<dbReference type="EMBL" id="CP002018">
    <property type="protein sequence ID" value="AEM40928.1"/>
    <property type="molecule type" value="Genomic_DNA"/>
</dbReference>
<dbReference type="HOGENOM" id="CLU_3136637_0_0_5"/>
<reference evidence="1 2" key="1">
    <citation type="journal article" date="2011" name="J. Bacteriol.">
        <title>Complete genome sequence of the industrial strain Ketogulonicigenium vulgare WSH-001.</title>
        <authorList>
            <person name="Liu L."/>
            <person name="Li Y."/>
            <person name="Zhang J."/>
            <person name="Zhou Z."/>
            <person name="Liu J."/>
            <person name="Li X."/>
            <person name="Zhou J."/>
            <person name="Du G."/>
            <person name="Wang L."/>
            <person name="Chen J."/>
        </authorList>
    </citation>
    <scope>NUCLEOTIDE SEQUENCE [LARGE SCALE GENOMIC DNA]</scope>
    <source>
        <strain evidence="1 2">WSH-001</strain>
    </source>
</reference>
<sequence length="49" mass="5552">MYVLTALARYRQKVIPWRRGAPSQLHHSAALEALGQGFYKVATARIQRA</sequence>
<accession>F9Y6I2</accession>
<name>F9Y6I2_KETVW</name>
<keyword evidence="2" id="KW-1185">Reference proteome</keyword>
<evidence type="ECO:0000313" key="2">
    <source>
        <dbReference type="Proteomes" id="UP000000692"/>
    </source>
</evidence>
<proteinExistence type="predicted"/>